<reference evidence="2 3" key="1">
    <citation type="submission" date="2018-08" db="EMBL/GenBank/DDBJ databases">
        <title>A genome reference for cultivated species of the human gut microbiota.</title>
        <authorList>
            <person name="Zou Y."/>
            <person name="Xue W."/>
            <person name="Luo G."/>
        </authorList>
    </citation>
    <scope>NUCLEOTIDE SEQUENCE [LARGE SCALE GENOMIC DNA]</scope>
    <source>
        <strain evidence="2 3">AF14-18</strain>
    </source>
</reference>
<organism evidence="2 3">
    <name type="scientific">Enterocloster bolteae</name>
    <dbReference type="NCBI Taxonomy" id="208479"/>
    <lineage>
        <taxon>Bacteria</taxon>
        <taxon>Bacillati</taxon>
        <taxon>Bacillota</taxon>
        <taxon>Clostridia</taxon>
        <taxon>Lachnospirales</taxon>
        <taxon>Lachnospiraceae</taxon>
        <taxon>Enterocloster</taxon>
    </lineage>
</organism>
<dbReference type="Proteomes" id="UP000284543">
    <property type="component" value="Unassembled WGS sequence"/>
</dbReference>
<protein>
    <submittedName>
        <fullName evidence="2">Uncharacterized protein</fullName>
    </submittedName>
</protein>
<feature type="compositionally biased region" description="Basic and acidic residues" evidence="1">
    <location>
        <begin position="40"/>
        <end position="58"/>
    </location>
</feature>
<feature type="region of interest" description="Disordered" evidence="1">
    <location>
        <begin position="1"/>
        <end position="79"/>
    </location>
</feature>
<feature type="compositionally biased region" description="Polar residues" evidence="1">
    <location>
        <begin position="7"/>
        <end position="21"/>
    </location>
</feature>
<evidence type="ECO:0000313" key="2">
    <source>
        <dbReference type="EMBL" id="RGV73400.1"/>
    </source>
</evidence>
<evidence type="ECO:0000313" key="3">
    <source>
        <dbReference type="Proteomes" id="UP000284543"/>
    </source>
</evidence>
<dbReference type="AlphaFoldDB" id="A0A412Z0B7"/>
<proteinExistence type="predicted"/>
<name>A0A412Z0B7_9FIRM</name>
<feature type="compositionally biased region" description="Basic and acidic residues" evidence="1">
    <location>
        <begin position="66"/>
        <end position="79"/>
    </location>
</feature>
<dbReference type="RefSeq" id="WP_054355295.1">
    <property type="nucleotide sequence ID" value="NZ_QRZM01000010.1"/>
</dbReference>
<comment type="caution">
    <text evidence="2">The sequence shown here is derived from an EMBL/GenBank/DDBJ whole genome shotgun (WGS) entry which is preliminary data.</text>
</comment>
<gene>
    <name evidence="2" type="ORF">DWW02_21405</name>
</gene>
<sequence>MPEVRMTEQQLNDHVNNNPMTNKRPLTECSHKAPYGPGTGREDPRAHDPKPTDDKEKWQPSNTPKHNSDQDPEHGPGME</sequence>
<evidence type="ECO:0000256" key="1">
    <source>
        <dbReference type="SAM" id="MobiDB-lite"/>
    </source>
</evidence>
<accession>A0A412Z0B7</accession>
<dbReference type="EMBL" id="QRZM01000010">
    <property type="protein sequence ID" value="RGV73400.1"/>
    <property type="molecule type" value="Genomic_DNA"/>
</dbReference>